<dbReference type="Pfam" id="PF17954">
    <property type="entry name" value="Pirin_C_2"/>
    <property type="match status" value="1"/>
</dbReference>
<dbReference type="KEGG" id="fmg:HYN48_03885"/>
<sequence>MFTLFKNRSKSKPKHSAVIHKSDSRARLETDIFQCLSVFNFGSAYDESRKPFGALKVFNEETLGAGESVTMSIHENSDVLLLPLAGSIDYMDTLGNQDMINTDEIRVFSAQKDMAFDLVNPYETKTINYLQIWISNERGDAAPFSFQHKFDFSIRNLLMPLYESSFASCRMGVFDRRRGDVFTMADNRDGLFAFVVSGTFELDGRVLDERDAVSVWQPSRVSFRALSDNAIILFIEVPLFKHEP</sequence>
<proteinExistence type="inferred from homology"/>
<evidence type="ECO:0000313" key="5">
    <source>
        <dbReference type="EMBL" id="AWA29297.1"/>
    </source>
</evidence>
<dbReference type="AlphaFoldDB" id="A0A2S0RB73"/>
<dbReference type="OrthoDB" id="321327at2"/>
<evidence type="ECO:0000313" key="6">
    <source>
        <dbReference type="Proteomes" id="UP000244193"/>
    </source>
</evidence>
<organism evidence="5 6">
    <name type="scientific">Flavobacterium magnum</name>
    <dbReference type="NCBI Taxonomy" id="2162713"/>
    <lineage>
        <taxon>Bacteria</taxon>
        <taxon>Pseudomonadati</taxon>
        <taxon>Bacteroidota</taxon>
        <taxon>Flavobacteriia</taxon>
        <taxon>Flavobacteriales</taxon>
        <taxon>Flavobacteriaceae</taxon>
        <taxon>Flavobacterium</taxon>
    </lineage>
</organism>
<dbReference type="SUPFAM" id="SSF51182">
    <property type="entry name" value="RmlC-like cupins"/>
    <property type="match status" value="1"/>
</dbReference>
<accession>A0A2S0RB73</accession>
<dbReference type="EMBL" id="CP028811">
    <property type="protein sequence ID" value="AWA29297.1"/>
    <property type="molecule type" value="Genomic_DNA"/>
</dbReference>
<evidence type="ECO:0000256" key="1">
    <source>
        <dbReference type="ARBA" id="ARBA00008416"/>
    </source>
</evidence>
<reference evidence="5 6" key="1">
    <citation type="submission" date="2018-04" db="EMBL/GenBank/DDBJ databases">
        <title>Genome sequencing of Flavobacterium sp. HYN0048.</title>
        <authorList>
            <person name="Yi H."/>
            <person name="Baek C."/>
        </authorList>
    </citation>
    <scope>NUCLEOTIDE SEQUENCE [LARGE SCALE GENOMIC DNA]</scope>
    <source>
        <strain evidence="5 6">HYN0048</strain>
    </source>
</reference>
<evidence type="ECO:0000259" key="4">
    <source>
        <dbReference type="Pfam" id="PF17954"/>
    </source>
</evidence>
<evidence type="ECO:0000256" key="2">
    <source>
        <dbReference type="RuleBase" id="RU003457"/>
    </source>
</evidence>
<evidence type="ECO:0008006" key="7">
    <source>
        <dbReference type="Google" id="ProtNLM"/>
    </source>
</evidence>
<dbReference type="InterPro" id="IPR003829">
    <property type="entry name" value="Pirin_N_dom"/>
</dbReference>
<dbReference type="InterPro" id="IPR012093">
    <property type="entry name" value="Pirin"/>
</dbReference>
<dbReference type="Proteomes" id="UP000244193">
    <property type="component" value="Chromosome"/>
</dbReference>
<evidence type="ECO:0000259" key="3">
    <source>
        <dbReference type="Pfam" id="PF02678"/>
    </source>
</evidence>
<feature type="domain" description="Quercetin 2,3-dioxygenase C-terminal cupin" evidence="4">
    <location>
        <begin position="181"/>
        <end position="236"/>
    </location>
</feature>
<dbReference type="InterPro" id="IPR041602">
    <property type="entry name" value="Quercetinase_C"/>
</dbReference>
<dbReference type="Pfam" id="PF02678">
    <property type="entry name" value="Pirin"/>
    <property type="match status" value="1"/>
</dbReference>
<dbReference type="PANTHER" id="PTHR43212:SF3">
    <property type="entry name" value="QUERCETIN 2,3-DIOXYGENASE"/>
    <property type="match status" value="1"/>
</dbReference>
<dbReference type="Gene3D" id="2.60.120.10">
    <property type="entry name" value="Jelly Rolls"/>
    <property type="match status" value="2"/>
</dbReference>
<feature type="domain" description="Pirin N-terminal" evidence="3">
    <location>
        <begin position="29"/>
        <end position="134"/>
    </location>
</feature>
<dbReference type="InterPro" id="IPR011051">
    <property type="entry name" value="RmlC_Cupin_sf"/>
</dbReference>
<protein>
    <recommendedName>
        <fullName evidence="7">Quercetin 2,3-dioxygenase C-terminal cupin domain-containing protein</fullName>
    </recommendedName>
</protein>
<dbReference type="RefSeq" id="WP_108369882.1">
    <property type="nucleotide sequence ID" value="NZ_CP028811.1"/>
</dbReference>
<dbReference type="PANTHER" id="PTHR43212">
    <property type="entry name" value="QUERCETIN 2,3-DIOXYGENASE"/>
    <property type="match status" value="1"/>
</dbReference>
<keyword evidence="6" id="KW-1185">Reference proteome</keyword>
<comment type="similarity">
    <text evidence="1 2">Belongs to the pirin family.</text>
</comment>
<dbReference type="InterPro" id="IPR014710">
    <property type="entry name" value="RmlC-like_jellyroll"/>
</dbReference>
<name>A0A2S0RB73_9FLAO</name>
<gene>
    <name evidence="5" type="ORF">HYN48_03885</name>
</gene>